<dbReference type="Proteomes" id="UP000694411">
    <property type="component" value="Chromosome 19"/>
</dbReference>
<feature type="region of interest" description="Disordered" evidence="1">
    <location>
        <begin position="1"/>
        <end position="27"/>
    </location>
</feature>
<accession>A0A8D2EPN6</accession>
<name>A0A8D2EPN6_THEGE</name>
<proteinExistence type="predicted"/>
<dbReference type="AlphaFoldDB" id="A0A8D2EPN6"/>
<reference evidence="2" key="3">
    <citation type="submission" date="2025-09" db="UniProtKB">
        <authorList>
            <consortium name="Ensembl"/>
        </authorList>
    </citation>
    <scope>IDENTIFICATION</scope>
</reference>
<feature type="region of interest" description="Disordered" evidence="1">
    <location>
        <begin position="46"/>
        <end position="99"/>
    </location>
</feature>
<keyword evidence="3" id="KW-1185">Reference proteome</keyword>
<reference evidence="2" key="2">
    <citation type="submission" date="2025-08" db="UniProtKB">
        <authorList>
            <consortium name="Ensembl"/>
        </authorList>
    </citation>
    <scope>IDENTIFICATION</scope>
</reference>
<organism evidence="2 3">
    <name type="scientific">Theropithecus gelada</name>
    <name type="common">Gelada baboon</name>
    <dbReference type="NCBI Taxonomy" id="9565"/>
    <lineage>
        <taxon>Eukaryota</taxon>
        <taxon>Metazoa</taxon>
        <taxon>Chordata</taxon>
        <taxon>Craniata</taxon>
        <taxon>Vertebrata</taxon>
        <taxon>Euteleostomi</taxon>
        <taxon>Mammalia</taxon>
        <taxon>Eutheria</taxon>
        <taxon>Euarchontoglires</taxon>
        <taxon>Primates</taxon>
        <taxon>Haplorrhini</taxon>
        <taxon>Catarrhini</taxon>
        <taxon>Cercopithecidae</taxon>
        <taxon>Cercopithecinae</taxon>
        <taxon>Theropithecus</taxon>
    </lineage>
</organism>
<evidence type="ECO:0000256" key="1">
    <source>
        <dbReference type="SAM" id="MobiDB-lite"/>
    </source>
</evidence>
<sequence>RFRTSTAPSAWLPGSPPHPGESARHALGNPYCLHLHDHQPLALLRQAQEGEEADQQLQEQQEDIGQPPGRGDGRRQDQLDFLSPPRTPKPSWEGDCLHL</sequence>
<feature type="compositionally biased region" description="Low complexity" evidence="1">
    <location>
        <begin position="55"/>
        <end position="69"/>
    </location>
</feature>
<dbReference type="Ensembl" id="ENSTGET00000014160.1">
    <property type="protein sequence ID" value="ENSTGEP00000011784.1"/>
    <property type="gene ID" value="ENSTGEG00000009596.1"/>
</dbReference>
<evidence type="ECO:0000313" key="2">
    <source>
        <dbReference type="Ensembl" id="ENSTGEP00000011784.1"/>
    </source>
</evidence>
<reference evidence="2" key="1">
    <citation type="submission" date="2018-05" db="EMBL/GenBank/DDBJ databases">
        <title>Whole genome of Theropithecus gelada.</title>
        <authorList>
            <person name="Chiou K.L."/>
            <person name="Snyder-Mackler N."/>
        </authorList>
    </citation>
    <scope>NUCLEOTIDE SEQUENCE [LARGE SCALE GENOMIC DNA]</scope>
</reference>
<evidence type="ECO:0000313" key="3">
    <source>
        <dbReference type="Proteomes" id="UP000694411"/>
    </source>
</evidence>
<protein>
    <submittedName>
        <fullName evidence="2">Uncharacterized protein</fullName>
    </submittedName>
</protein>